<evidence type="ECO:0000313" key="3">
    <source>
        <dbReference type="Proteomes" id="UP001235712"/>
    </source>
</evidence>
<dbReference type="SUPFAM" id="SSF54427">
    <property type="entry name" value="NTF2-like"/>
    <property type="match status" value="1"/>
</dbReference>
<dbReference type="Proteomes" id="UP001235712">
    <property type="component" value="Unassembled WGS sequence"/>
</dbReference>
<gene>
    <name evidence="2" type="ORF">J2S57_005043</name>
</gene>
<sequence>MTQALQDRLDVGDLFARLSDLLDERRFEDAGTVYHPSVEVHSPRGDLHGLETVITRLSATSPADVRTQHVHGDIQVRVDGDRAEATANQLVYFYRDGEPPHTSAGLRSSSIAVRTADGWRITRMTITRRWQREH</sequence>
<keyword evidence="3" id="KW-1185">Reference proteome</keyword>
<dbReference type="InterPro" id="IPR032710">
    <property type="entry name" value="NTF2-like_dom_sf"/>
</dbReference>
<accession>A0ABT9P9B9</accession>
<feature type="domain" description="SnoaL-like" evidence="1">
    <location>
        <begin position="3"/>
        <end position="125"/>
    </location>
</feature>
<dbReference type="EMBL" id="JAUSQZ010000001">
    <property type="protein sequence ID" value="MDP9829294.1"/>
    <property type="molecule type" value="Genomic_DNA"/>
</dbReference>
<reference evidence="2 3" key="1">
    <citation type="submission" date="2023-07" db="EMBL/GenBank/DDBJ databases">
        <title>Sequencing the genomes of 1000 actinobacteria strains.</title>
        <authorList>
            <person name="Klenk H.-P."/>
        </authorList>
    </citation>
    <scope>NUCLEOTIDE SEQUENCE [LARGE SCALE GENOMIC DNA]</scope>
    <source>
        <strain evidence="2 3">DSM 44388</strain>
    </source>
</reference>
<dbReference type="Pfam" id="PF13577">
    <property type="entry name" value="SnoaL_4"/>
    <property type="match status" value="1"/>
</dbReference>
<proteinExistence type="predicted"/>
<name>A0ABT9P9B9_9ACTN</name>
<dbReference type="Gene3D" id="3.10.450.50">
    <property type="match status" value="1"/>
</dbReference>
<dbReference type="InterPro" id="IPR037401">
    <property type="entry name" value="SnoaL-like"/>
</dbReference>
<evidence type="ECO:0000313" key="2">
    <source>
        <dbReference type="EMBL" id="MDP9829294.1"/>
    </source>
</evidence>
<dbReference type="RefSeq" id="WP_307247347.1">
    <property type="nucleotide sequence ID" value="NZ_JAUSQZ010000001.1"/>
</dbReference>
<protein>
    <submittedName>
        <fullName evidence="2">UDP-N-acetylglucosamine 2-epimerase</fullName>
    </submittedName>
</protein>
<evidence type="ECO:0000259" key="1">
    <source>
        <dbReference type="Pfam" id="PF13577"/>
    </source>
</evidence>
<comment type="caution">
    <text evidence="2">The sequence shown here is derived from an EMBL/GenBank/DDBJ whole genome shotgun (WGS) entry which is preliminary data.</text>
</comment>
<organism evidence="2 3">
    <name type="scientific">Kineosporia succinea</name>
    <dbReference type="NCBI Taxonomy" id="84632"/>
    <lineage>
        <taxon>Bacteria</taxon>
        <taxon>Bacillati</taxon>
        <taxon>Actinomycetota</taxon>
        <taxon>Actinomycetes</taxon>
        <taxon>Kineosporiales</taxon>
        <taxon>Kineosporiaceae</taxon>
        <taxon>Kineosporia</taxon>
    </lineage>
</organism>